<comment type="caution">
    <text evidence="3">The sequence shown here is derived from an EMBL/GenBank/DDBJ whole genome shotgun (WGS) entry which is preliminary data.</text>
</comment>
<dbReference type="PANTHER" id="PTHR47708:SF2">
    <property type="entry name" value="SI:CH73-132F6.5"/>
    <property type="match status" value="1"/>
</dbReference>
<organism evidence="3 4">
    <name type="scientific">Ramlibacter ginsenosidimutans</name>
    <dbReference type="NCBI Taxonomy" id="502333"/>
    <lineage>
        <taxon>Bacteria</taxon>
        <taxon>Pseudomonadati</taxon>
        <taxon>Pseudomonadota</taxon>
        <taxon>Betaproteobacteria</taxon>
        <taxon>Burkholderiales</taxon>
        <taxon>Comamonadaceae</taxon>
        <taxon>Ramlibacter</taxon>
    </lineage>
</organism>
<evidence type="ECO:0000259" key="1">
    <source>
        <dbReference type="Pfam" id="PF07287"/>
    </source>
</evidence>
<dbReference type="Pfam" id="PF07287">
    <property type="entry name" value="AtuA"/>
    <property type="match status" value="1"/>
</dbReference>
<reference evidence="3" key="1">
    <citation type="journal article" date="2012" name="J. Microbiol. Biotechnol.">
        <title>Ramlibacter ginsenosidimutans sp. nov., with ginsenoside-converting activity.</title>
        <authorList>
            <person name="Wang L."/>
            <person name="An D.S."/>
            <person name="Kim S.G."/>
            <person name="Jin F.X."/>
            <person name="Kim S.C."/>
            <person name="Lee S.T."/>
            <person name="Im W.T."/>
        </authorList>
    </citation>
    <scope>NUCLEOTIDE SEQUENCE</scope>
    <source>
        <strain evidence="3">KACC 17527</strain>
    </source>
</reference>
<dbReference type="EMBL" id="JAEPWM010000002">
    <property type="protein sequence ID" value="MBK6005967.1"/>
    <property type="molecule type" value="Genomic_DNA"/>
</dbReference>
<evidence type="ECO:0000313" key="3">
    <source>
        <dbReference type="EMBL" id="MBK6005967.1"/>
    </source>
</evidence>
<gene>
    <name evidence="3" type="ORF">JJB11_07655</name>
</gene>
<dbReference type="RefSeq" id="WP_201167951.1">
    <property type="nucleotide sequence ID" value="NZ_JAEPWM010000002.1"/>
</dbReference>
<proteinExistence type="predicted"/>
<dbReference type="InterPro" id="IPR010839">
    <property type="entry name" value="AtuA_N"/>
</dbReference>
<dbReference type="PANTHER" id="PTHR47708">
    <property type="match status" value="1"/>
</dbReference>
<sequence>MDKTIRIGGASGFWGDSSVGAPQLVAHGDVDYLVFDYLAELTMSILAAARAKDASLGYATDFVQVTMKTILREVARRGIRVISNAGGVNPQACAQALQALAAEQGVPLQVAVVTGDDVLPLLPQLREHGVRELQSGAALPERLLTANAYLGALPIRDALAAGAQVVITGRCVDSAVTLGALMHAFAWREDDWDRLAQGSLAGHLIECGCQATGGLHTDWEQVPDWAHIGYPVLECHGDGSFVVTKPNGTGGLVNTAVVAEQVLYEIGDPRRYLLPDVTCDFTQVQLEQVGEQRVRVRGARGLPPGPHYKVSATWQDGWRCTGQLTIVGFDAARKAQRTGEAILARTRELIAQRRWLPFTRTHIEVLGSELANYGPHARTQDVREAVLQVGVMHPQREALELFAREIAPAGTSWSPGTTGAGGRPSPAPCIRQFAFLIDKGFVQPQLQFAGEVRAVRVPSGQPPVPPPDATPAVDAILPRPDWPQVPLLQLAWARSGDKGDHSNVGVIARRPEWLPWLRGQLTPERVKEWLGHLVRGQVERFDLPGLHAMNFLCTEALDGGGMASLRNDPLGKGMGQILLAMPVAVPPGWR</sequence>
<reference evidence="3" key="2">
    <citation type="submission" date="2021-01" db="EMBL/GenBank/DDBJ databases">
        <authorList>
            <person name="Kang M."/>
        </authorList>
    </citation>
    <scope>NUCLEOTIDE SEQUENCE</scope>
    <source>
        <strain evidence="3">KACC 17527</strain>
    </source>
</reference>
<accession>A0A934TR00</accession>
<feature type="domain" description="AtuA-like ferredoxin-fold" evidence="2">
    <location>
        <begin position="485"/>
        <end position="583"/>
    </location>
</feature>
<dbReference type="AlphaFoldDB" id="A0A934TR00"/>
<dbReference type="InterPro" id="IPR056362">
    <property type="entry name" value="AtuA-like_ferredoxin_dom"/>
</dbReference>
<evidence type="ECO:0000259" key="2">
    <source>
        <dbReference type="Pfam" id="PF23544"/>
    </source>
</evidence>
<protein>
    <submittedName>
        <fullName evidence="3">DUF1446 domain-containing protein</fullName>
    </submittedName>
</protein>
<dbReference type="Proteomes" id="UP000630528">
    <property type="component" value="Unassembled WGS sequence"/>
</dbReference>
<feature type="domain" description="Acyclic terpene utilisation N-terminal" evidence="1">
    <location>
        <begin position="5"/>
        <end position="447"/>
    </location>
</feature>
<dbReference type="Pfam" id="PF23544">
    <property type="entry name" value="AtuA_ferredoxin"/>
    <property type="match status" value="1"/>
</dbReference>
<keyword evidence="4" id="KW-1185">Reference proteome</keyword>
<evidence type="ECO:0000313" key="4">
    <source>
        <dbReference type="Proteomes" id="UP000630528"/>
    </source>
</evidence>
<name>A0A934TR00_9BURK</name>